<gene>
    <name evidence="1" type="ORF">DAY19_09535</name>
</gene>
<name>A0ABY0IG33_9BACT</name>
<organism evidence="1 2">
    <name type="scientific">Halobacteriovorax vibrionivorans</name>
    <dbReference type="NCBI Taxonomy" id="2152716"/>
    <lineage>
        <taxon>Bacteria</taxon>
        <taxon>Pseudomonadati</taxon>
        <taxon>Bdellovibrionota</taxon>
        <taxon>Bacteriovoracia</taxon>
        <taxon>Bacteriovoracales</taxon>
        <taxon>Halobacteriovoraceae</taxon>
        <taxon>Halobacteriovorax</taxon>
    </lineage>
</organism>
<proteinExistence type="predicted"/>
<dbReference type="Proteomes" id="UP000443582">
    <property type="component" value="Unassembled WGS sequence"/>
</dbReference>
<keyword evidence="2" id="KW-1185">Reference proteome</keyword>
<sequence>MPSKKQSFDINSVDQVSKILSELNGLYHLAVPDEFISKIVCDKLKGETKKMWPNEFNIDFVEQELLAGGGLFGTNGPYVVIDAQDIKANAFEAFNNNRHLIEDTIIFITKGRLPKAFPKDMNALSIAAPKPWHFGQYLDIFAKYFGFQMNPQVKNFIEKSVQDNVGDYFNSCHILSHHVDANGNISLEKARELIKVRKLDFFDQTDLFNQQNLKRFYLNLLLVEDDFSLYMDFFRSFQGHISKIIDPSYLATKKSLSKYDRGIQLASKKWDFEELIDIQQKMINFEVLAKSKDLWLRDQIRREYLCL</sequence>
<accession>A0ABY0IG33</accession>
<protein>
    <submittedName>
        <fullName evidence="1">Uncharacterized protein</fullName>
    </submittedName>
</protein>
<evidence type="ECO:0000313" key="1">
    <source>
        <dbReference type="EMBL" id="RZF21921.1"/>
    </source>
</evidence>
<dbReference type="EMBL" id="QDKL01000002">
    <property type="protein sequence ID" value="RZF21921.1"/>
    <property type="molecule type" value="Genomic_DNA"/>
</dbReference>
<evidence type="ECO:0000313" key="2">
    <source>
        <dbReference type="Proteomes" id="UP000443582"/>
    </source>
</evidence>
<reference evidence="2" key="1">
    <citation type="journal article" date="2019" name="Int. J. Syst. Evol. Microbiol.">
        <title>Halobacteriovorax valvorus sp. nov., a novel prokaryotic predator isolated from coastal seawater of China.</title>
        <authorList>
            <person name="Chen M.-X."/>
        </authorList>
    </citation>
    <scope>NUCLEOTIDE SEQUENCE [LARGE SCALE GENOMIC DNA]</scope>
    <source>
        <strain evidence="2">BL9</strain>
    </source>
</reference>
<comment type="caution">
    <text evidence="1">The sequence shown here is derived from an EMBL/GenBank/DDBJ whole genome shotgun (WGS) entry which is preliminary data.</text>
</comment>